<accession>X1S0T4</accession>
<organism evidence="1">
    <name type="scientific">marine sediment metagenome</name>
    <dbReference type="NCBI Taxonomy" id="412755"/>
    <lineage>
        <taxon>unclassified sequences</taxon>
        <taxon>metagenomes</taxon>
        <taxon>ecological metagenomes</taxon>
    </lineage>
</organism>
<comment type="caution">
    <text evidence="1">The sequence shown here is derived from an EMBL/GenBank/DDBJ whole genome shotgun (WGS) entry which is preliminary data.</text>
</comment>
<dbReference type="EMBL" id="BARW01007295">
    <property type="protein sequence ID" value="GAI86473.1"/>
    <property type="molecule type" value="Genomic_DNA"/>
</dbReference>
<evidence type="ECO:0000313" key="1">
    <source>
        <dbReference type="EMBL" id="GAI86473.1"/>
    </source>
</evidence>
<proteinExistence type="predicted"/>
<gene>
    <name evidence="1" type="ORF">S12H4_15215</name>
</gene>
<protein>
    <submittedName>
        <fullName evidence="1">Uncharacterized protein</fullName>
    </submittedName>
</protein>
<reference evidence="1" key="1">
    <citation type="journal article" date="2014" name="Front. Microbiol.">
        <title>High frequency of phylogenetically diverse reductive dehalogenase-homologous genes in deep subseafloor sedimentary metagenomes.</title>
        <authorList>
            <person name="Kawai M."/>
            <person name="Futagami T."/>
            <person name="Toyoda A."/>
            <person name="Takaki Y."/>
            <person name="Nishi S."/>
            <person name="Hori S."/>
            <person name="Arai W."/>
            <person name="Tsubouchi T."/>
            <person name="Morono Y."/>
            <person name="Uchiyama I."/>
            <person name="Ito T."/>
            <person name="Fujiyama A."/>
            <person name="Inagaki F."/>
            <person name="Takami H."/>
        </authorList>
    </citation>
    <scope>NUCLEOTIDE SEQUENCE</scope>
    <source>
        <strain evidence="1">Expedition CK06-06</strain>
    </source>
</reference>
<feature type="non-terminal residue" evidence="1">
    <location>
        <position position="162"/>
    </location>
</feature>
<sequence length="162" mass="19165">MNIFYRYGMAKEKNLFLQNKEFFSGLVLPAHIALDQKDSLPEWLAANNINYFVDPITYIFTEETAKLYNKKMKLRRSYKKFIEALKLESINFINENLTIDFFKSKGSFDDKKVSDFVESIMRVQIDIKKLDKEIDKETKEFIDFFKEKGMDYPINIALDSGH</sequence>
<name>X1S0T4_9ZZZZ</name>
<dbReference type="AlphaFoldDB" id="X1S0T4"/>